<comment type="caution">
    <text evidence="2">The sequence shown here is derived from an EMBL/GenBank/DDBJ whole genome shotgun (WGS) entry which is preliminary data.</text>
</comment>
<name>A0ABD1SM07_9LAMI</name>
<dbReference type="Proteomes" id="UP001604277">
    <property type="component" value="Unassembled WGS sequence"/>
</dbReference>
<dbReference type="AlphaFoldDB" id="A0ABD1SM07"/>
<reference evidence="3" key="1">
    <citation type="submission" date="2024-07" db="EMBL/GenBank/DDBJ databases">
        <title>Two chromosome-level genome assemblies of Korean endemic species Abeliophyllum distichum and Forsythia ovata (Oleaceae).</title>
        <authorList>
            <person name="Jang H."/>
        </authorList>
    </citation>
    <scope>NUCLEOTIDE SEQUENCE [LARGE SCALE GENOMIC DNA]</scope>
</reference>
<gene>
    <name evidence="2" type="ORF">Fot_35374</name>
</gene>
<feature type="region of interest" description="Disordered" evidence="1">
    <location>
        <begin position="1"/>
        <end position="64"/>
    </location>
</feature>
<evidence type="ECO:0000313" key="2">
    <source>
        <dbReference type="EMBL" id="KAL2501526.1"/>
    </source>
</evidence>
<protein>
    <submittedName>
        <fullName evidence="2">Uncharacterized protein</fullName>
    </submittedName>
</protein>
<evidence type="ECO:0000313" key="3">
    <source>
        <dbReference type="Proteomes" id="UP001604277"/>
    </source>
</evidence>
<feature type="compositionally biased region" description="Polar residues" evidence="1">
    <location>
        <begin position="30"/>
        <end position="40"/>
    </location>
</feature>
<proteinExistence type="predicted"/>
<evidence type="ECO:0000256" key="1">
    <source>
        <dbReference type="SAM" id="MobiDB-lite"/>
    </source>
</evidence>
<feature type="compositionally biased region" description="Polar residues" evidence="1">
    <location>
        <begin position="1"/>
        <end position="12"/>
    </location>
</feature>
<dbReference type="EMBL" id="JBFOLJ010000010">
    <property type="protein sequence ID" value="KAL2501526.1"/>
    <property type="molecule type" value="Genomic_DNA"/>
</dbReference>
<sequence>MDGSFPSSVQSIEENELDAASFPHLPSKPASISGSRTLGDTDTESECSSEKPKNKGWLFAENNSGKPGKAPWVNLFKDNRNLGQGLRLDSFQNSTDVVTLVDAELDIIENRWGFGRRLLCGSFPWKSSPLETL</sequence>
<accession>A0ABD1SM07</accession>
<keyword evidence="3" id="KW-1185">Reference proteome</keyword>
<organism evidence="2 3">
    <name type="scientific">Forsythia ovata</name>
    <dbReference type="NCBI Taxonomy" id="205694"/>
    <lineage>
        <taxon>Eukaryota</taxon>
        <taxon>Viridiplantae</taxon>
        <taxon>Streptophyta</taxon>
        <taxon>Embryophyta</taxon>
        <taxon>Tracheophyta</taxon>
        <taxon>Spermatophyta</taxon>
        <taxon>Magnoliopsida</taxon>
        <taxon>eudicotyledons</taxon>
        <taxon>Gunneridae</taxon>
        <taxon>Pentapetalae</taxon>
        <taxon>asterids</taxon>
        <taxon>lamiids</taxon>
        <taxon>Lamiales</taxon>
        <taxon>Oleaceae</taxon>
        <taxon>Forsythieae</taxon>
        <taxon>Forsythia</taxon>
    </lineage>
</organism>